<dbReference type="Gene3D" id="3.40.50.1820">
    <property type="entry name" value="alpha/beta hydrolase"/>
    <property type="match status" value="1"/>
</dbReference>
<dbReference type="AlphaFoldDB" id="A0A086SY71"/>
<dbReference type="GO" id="GO:0016020">
    <property type="term" value="C:membrane"/>
    <property type="evidence" value="ECO:0007669"/>
    <property type="project" value="UniProtKB-SubCell"/>
</dbReference>
<keyword evidence="5" id="KW-1133">Transmembrane helix</keyword>
<gene>
    <name evidence="10" type="ORF">ACRE_072400</name>
</gene>
<evidence type="ECO:0000256" key="4">
    <source>
        <dbReference type="ARBA" id="ARBA00022963"/>
    </source>
</evidence>
<feature type="domain" description="AB hydrolase-1" evidence="9">
    <location>
        <begin position="135"/>
        <end position="427"/>
    </location>
</feature>
<organism evidence="10 11">
    <name type="scientific">Hapsidospora chrysogenum (strain ATCC 11550 / CBS 779.69 / DSM 880 / IAM 14645 / JCM 23072 / IMI 49137)</name>
    <name type="common">Acremonium chrysogenum</name>
    <dbReference type="NCBI Taxonomy" id="857340"/>
    <lineage>
        <taxon>Eukaryota</taxon>
        <taxon>Fungi</taxon>
        <taxon>Dikarya</taxon>
        <taxon>Ascomycota</taxon>
        <taxon>Pezizomycotina</taxon>
        <taxon>Sordariomycetes</taxon>
        <taxon>Hypocreomycetidae</taxon>
        <taxon>Hypocreales</taxon>
        <taxon>Bionectriaceae</taxon>
        <taxon>Hapsidospora</taxon>
    </lineage>
</organism>
<keyword evidence="2" id="KW-0812">Transmembrane</keyword>
<keyword evidence="7" id="KW-0472">Membrane</keyword>
<dbReference type="EMBL" id="JPKY01000106">
    <property type="protein sequence ID" value="KFH42053.1"/>
    <property type="molecule type" value="Genomic_DNA"/>
</dbReference>
<dbReference type="PANTHER" id="PTHR11005">
    <property type="entry name" value="LYSOSOMAL ACID LIPASE-RELATED"/>
    <property type="match status" value="1"/>
</dbReference>
<protein>
    <submittedName>
        <fullName evidence="10">Lipase-like protein</fullName>
    </submittedName>
</protein>
<feature type="region of interest" description="Disordered" evidence="8">
    <location>
        <begin position="549"/>
        <end position="591"/>
    </location>
</feature>
<evidence type="ECO:0000256" key="3">
    <source>
        <dbReference type="ARBA" id="ARBA00022801"/>
    </source>
</evidence>
<sequence>MPVPFLGRLHLIEYVALVGSFLLVGLEALIRVLTLALPPFLVNLFYRASRRLFDKFSPPAQHRAENRKKSISTAVRDAADFVELCKLWGYEAEEHIVQTKDGFLLGLHRLQWRRGEEGQSVNNGPTSIKKRIAYLHHGLLMNSEVWVSMTDEQRCLPFELVERGFDVWFGNNRGNKYSKKSIHCSPNSLAFWDFSIDEFAFHDIPDTIEYILDTTQQQSLSYIGFSQGTAQAFATLAIHPKLNRKVNVFIALAPAMAPAGLSNGVVDSLVKASPQVLFLLFGRRSILGSATMWETLLYPPLFSRFIDMSLAFLFNWQTRNISAAQKLAAYPHLYSYTSTKSVVHWFQIIRNKSFQMFDDDVHQPMSVGTAKKFSKVAKYPTRNIRTPVVLVYGGSDSLVDIKAMLKELPPQTVATEIPHYEHLDFLWARDVDKQVFQHVFDALDSFTDAEHTKEEYNRYFTVREESLVGSGLMAARAYRGSESESSTTAGGNDEGVSDPQQLRHRARERRASAQHEMRAVRMRTPEPIDEDACLSHQEKIRPGTAQSLEGAVESGDHPTPTKLKGTGVRRGSAGSVIGRDSMRDGRGINIGTSKSAGIVVTRNRADAALSSPERDKVTSRRGDVVGRSGG</sequence>
<dbReference type="GO" id="GO:0016042">
    <property type="term" value="P:lipid catabolic process"/>
    <property type="evidence" value="ECO:0007669"/>
    <property type="project" value="UniProtKB-KW"/>
</dbReference>
<dbReference type="InterPro" id="IPR029058">
    <property type="entry name" value="AB_hydrolase_fold"/>
</dbReference>
<feature type="compositionally biased region" description="Basic and acidic residues" evidence="8">
    <location>
        <begin position="612"/>
        <end position="624"/>
    </location>
</feature>
<evidence type="ECO:0000256" key="5">
    <source>
        <dbReference type="ARBA" id="ARBA00022989"/>
    </source>
</evidence>
<evidence type="ECO:0000256" key="1">
    <source>
        <dbReference type="ARBA" id="ARBA00004167"/>
    </source>
</evidence>
<dbReference type="GO" id="GO:0016787">
    <property type="term" value="F:hydrolase activity"/>
    <property type="evidence" value="ECO:0007669"/>
    <property type="project" value="UniProtKB-KW"/>
</dbReference>
<dbReference type="OrthoDB" id="9974421at2759"/>
<feature type="compositionally biased region" description="Basic and acidic residues" evidence="8">
    <location>
        <begin position="509"/>
        <end position="518"/>
    </location>
</feature>
<reference evidence="11" key="1">
    <citation type="journal article" date="2014" name="Genome Announc.">
        <title>Genome sequence and annotation of Acremonium chrysogenum, producer of the beta-lactam antibiotic cephalosporin C.</title>
        <authorList>
            <person name="Terfehr D."/>
            <person name="Dahlmann T.A."/>
            <person name="Specht T."/>
            <person name="Zadra I."/>
            <person name="Kuernsteiner H."/>
            <person name="Kueck U."/>
        </authorList>
    </citation>
    <scope>NUCLEOTIDE SEQUENCE [LARGE SCALE GENOMIC DNA]</scope>
    <source>
        <strain evidence="11">ATCC 11550 / CBS 779.69 / DSM 880 / IAM 14645 / JCM 23072 / IMI 49137</strain>
    </source>
</reference>
<accession>A0A086SY71</accession>
<evidence type="ECO:0000256" key="8">
    <source>
        <dbReference type="SAM" id="MobiDB-lite"/>
    </source>
</evidence>
<evidence type="ECO:0000256" key="7">
    <source>
        <dbReference type="ARBA" id="ARBA00023136"/>
    </source>
</evidence>
<dbReference type="Proteomes" id="UP000029964">
    <property type="component" value="Unassembled WGS sequence"/>
</dbReference>
<evidence type="ECO:0000313" key="10">
    <source>
        <dbReference type="EMBL" id="KFH42053.1"/>
    </source>
</evidence>
<evidence type="ECO:0000256" key="2">
    <source>
        <dbReference type="ARBA" id="ARBA00022692"/>
    </source>
</evidence>
<evidence type="ECO:0000313" key="11">
    <source>
        <dbReference type="Proteomes" id="UP000029964"/>
    </source>
</evidence>
<keyword evidence="3" id="KW-0378">Hydrolase</keyword>
<comment type="caution">
    <text evidence="10">The sequence shown here is derived from an EMBL/GenBank/DDBJ whole genome shotgun (WGS) entry which is preliminary data.</text>
</comment>
<dbReference type="InterPro" id="IPR000073">
    <property type="entry name" value="AB_hydrolase_1"/>
</dbReference>
<comment type="subcellular location">
    <subcellularLocation>
        <location evidence="1">Membrane</location>
        <topology evidence="1">Single-pass membrane protein</topology>
    </subcellularLocation>
</comment>
<dbReference type="FunFam" id="3.40.50.1820:FF:000095">
    <property type="entry name" value="Triglyceride lipase-cholesterol esterase"/>
    <property type="match status" value="1"/>
</dbReference>
<feature type="region of interest" description="Disordered" evidence="8">
    <location>
        <begin position="605"/>
        <end position="630"/>
    </location>
</feature>
<dbReference type="STRING" id="857340.A0A086SY71"/>
<dbReference type="SUPFAM" id="SSF53474">
    <property type="entry name" value="alpha/beta-Hydrolases"/>
    <property type="match status" value="1"/>
</dbReference>
<keyword evidence="6" id="KW-0443">Lipid metabolism</keyword>
<name>A0A086SY71_HAPC1</name>
<keyword evidence="4" id="KW-0442">Lipid degradation</keyword>
<keyword evidence="11" id="KW-1185">Reference proteome</keyword>
<evidence type="ECO:0000259" key="9">
    <source>
        <dbReference type="Pfam" id="PF00561"/>
    </source>
</evidence>
<proteinExistence type="predicted"/>
<evidence type="ECO:0000256" key="6">
    <source>
        <dbReference type="ARBA" id="ARBA00023098"/>
    </source>
</evidence>
<dbReference type="HOGENOM" id="CLU_010974_5_1_1"/>
<dbReference type="Pfam" id="PF00561">
    <property type="entry name" value="Abhydrolase_1"/>
    <property type="match status" value="1"/>
</dbReference>
<feature type="region of interest" description="Disordered" evidence="8">
    <location>
        <begin position="478"/>
        <end position="518"/>
    </location>
</feature>